<keyword evidence="2" id="KW-1185">Reference proteome</keyword>
<dbReference type="Proteomes" id="UP001596109">
    <property type="component" value="Unassembled WGS sequence"/>
</dbReference>
<evidence type="ECO:0008006" key="3">
    <source>
        <dbReference type="Google" id="ProtNLM"/>
    </source>
</evidence>
<evidence type="ECO:0000313" key="2">
    <source>
        <dbReference type="Proteomes" id="UP001596109"/>
    </source>
</evidence>
<name>A0ABW0TE18_9BACL</name>
<dbReference type="EMBL" id="JBHSNO010000001">
    <property type="protein sequence ID" value="MFC5587539.1"/>
    <property type="molecule type" value="Genomic_DNA"/>
</dbReference>
<accession>A0ABW0TE18</accession>
<sequence>MNLSYLRDRVKKIVTEQEVSGEINIKGTVKYDGVFIPRAFFHNKTYKETIKKLTDTKELNRMLSNIMIIGTFNKLIRTYIDNRDNNDLVRGIKGFEKYASARFTYNIYVPIKGLEMSENKIALSRNVEIIKIDEQSISDQPPQLKYDSDISHLYPTALRAEIISADFRKAMEMGIEIGKYVVNYLRLIDYHGWDKGSLTVRLPGYGFIQEELRVFAVDKNGDGVHSWRDRKTDDNLLEIDTFFLEDIEKLGKKAFGDLLDKHLSYETSDLDNSILRSITWFGEAKVELDQGARFIKLMLAIESLFNSNINDPITATLRDRLAFVLGETIEERIEISSQFTDLYKLRSKIVHHGSSHVGYEELLNLQDRAANAIVEFLMNEELLALKDKKELQSFFEKKKFSS</sequence>
<evidence type="ECO:0000313" key="1">
    <source>
        <dbReference type="EMBL" id="MFC5587539.1"/>
    </source>
</evidence>
<organism evidence="1 2">
    <name type="scientific">Sporosarcina soli</name>
    <dbReference type="NCBI Taxonomy" id="334736"/>
    <lineage>
        <taxon>Bacteria</taxon>
        <taxon>Bacillati</taxon>
        <taxon>Bacillota</taxon>
        <taxon>Bacilli</taxon>
        <taxon>Bacillales</taxon>
        <taxon>Caryophanaceae</taxon>
        <taxon>Sporosarcina</taxon>
    </lineage>
</organism>
<reference evidence="2" key="1">
    <citation type="journal article" date="2019" name="Int. J. Syst. Evol. Microbiol.">
        <title>The Global Catalogue of Microorganisms (GCM) 10K type strain sequencing project: providing services to taxonomists for standard genome sequencing and annotation.</title>
        <authorList>
            <consortium name="The Broad Institute Genomics Platform"/>
            <consortium name="The Broad Institute Genome Sequencing Center for Infectious Disease"/>
            <person name="Wu L."/>
            <person name="Ma J."/>
        </authorList>
    </citation>
    <scope>NUCLEOTIDE SEQUENCE [LARGE SCALE GENOMIC DNA]</scope>
    <source>
        <strain evidence="2">CGMCC 4.1434</strain>
    </source>
</reference>
<protein>
    <recommendedName>
        <fullName evidence="3">Apea-like HEPN domain-containing protein</fullName>
    </recommendedName>
</protein>
<comment type="caution">
    <text evidence="1">The sequence shown here is derived from an EMBL/GenBank/DDBJ whole genome shotgun (WGS) entry which is preliminary data.</text>
</comment>
<dbReference type="RefSeq" id="WP_381429640.1">
    <property type="nucleotide sequence ID" value="NZ_JBHSNO010000001.1"/>
</dbReference>
<gene>
    <name evidence="1" type="ORF">ACFPRA_01280</name>
</gene>
<proteinExistence type="predicted"/>